<accession>A0A9X1JNV3</accession>
<feature type="chain" id="PRO_5040935794" evidence="2">
    <location>
        <begin position="20"/>
        <end position="243"/>
    </location>
</feature>
<evidence type="ECO:0000313" key="4">
    <source>
        <dbReference type="EMBL" id="MBV7269786.1"/>
    </source>
</evidence>
<proteinExistence type="predicted"/>
<name>A0A9X1JNV3_9FLAO</name>
<dbReference type="InterPro" id="IPR026444">
    <property type="entry name" value="Secre_tail"/>
</dbReference>
<comment type="caution">
    <text evidence="4">The sequence shown here is derived from an EMBL/GenBank/DDBJ whole genome shotgun (WGS) entry which is preliminary data.</text>
</comment>
<dbReference type="RefSeq" id="WP_218546630.1">
    <property type="nucleotide sequence ID" value="NZ_JAGSPD010000009.1"/>
</dbReference>
<organism evidence="4 5">
    <name type="scientific">Winogradskyella luteola</name>
    <dbReference type="NCBI Taxonomy" id="2828330"/>
    <lineage>
        <taxon>Bacteria</taxon>
        <taxon>Pseudomonadati</taxon>
        <taxon>Bacteroidota</taxon>
        <taxon>Flavobacteriia</taxon>
        <taxon>Flavobacteriales</taxon>
        <taxon>Flavobacteriaceae</taxon>
        <taxon>Winogradskyella</taxon>
    </lineage>
</organism>
<dbReference type="AlphaFoldDB" id="A0A9X1JNV3"/>
<reference evidence="4" key="1">
    <citation type="submission" date="2021-04" db="EMBL/GenBank/DDBJ databases">
        <authorList>
            <person name="Pira H."/>
            <person name="Risdian C."/>
            <person name="Wink J."/>
        </authorList>
    </citation>
    <scope>NUCLEOTIDE SEQUENCE</scope>
    <source>
        <strain evidence="4">WHY3</strain>
    </source>
</reference>
<evidence type="ECO:0000259" key="3">
    <source>
        <dbReference type="Pfam" id="PF18962"/>
    </source>
</evidence>
<feature type="domain" description="Secretion system C-terminal sorting" evidence="3">
    <location>
        <begin position="173"/>
        <end position="242"/>
    </location>
</feature>
<keyword evidence="5" id="KW-1185">Reference proteome</keyword>
<feature type="signal peptide" evidence="2">
    <location>
        <begin position="1"/>
        <end position="19"/>
    </location>
</feature>
<evidence type="ECO:0000256" key="1">
    <source>
        <dbReference type="ARBA" id="ARBA00022729"/>
    </source>
</evidence>
<gene>
    <name evidence="4" type="ORF">KCG49_11370</name>
</gene>
<keyword evidence="1 2" id="KW-0732">Signal</keyword>
<dbReference type="EMBL" id="JAGSPD010000009">
    <property type="protein sequence ID" value="MBV7269786.1"/>
    <property type="molecule type" value="Genomic_DNA"/>
</dbReference>
<evidence type="ECO:0000313" key="5">
    <source>
        <dbReference type="Proteomes" id="UP001138894"/>
    </source>
</evidence>
<evidence type="ECO:0000256" key="2">
    <source>
        <dbReference type="SAM" id="SignalP"/>
    </source>
</evidence>
<dbReference type="Proteomes" id="UP001138894">
    <property type="component" value="Unassembled WGS sequence"/>
</dbReference>
<dbReference type="NCBIfam" id="TIGR04183">
    <property type="entry name" value="Por_Secre_tail"/>
    <property type="match status" value="1"/>
</dbReference>
<sequence>MKKTLLFICFSVFAFVSYAQFEVRAKSDNSLITDGQTIAFSEAGCGFTDPCNWKFTVTNTASEDIYMRIFIDDLTNTDGTNFQLCFAGVCLNNVTLNSGYPTNPAMIALGATSSNGNNFWNLNPSDTSIAMSWTMRFQAFDAGGTQIGTPLNVTYSFDPNLSIEEEEFTSVEVFPTQVKNELNVTSNQKLTAEFYDILGKKVKDITVDMGKSKINVSDLSPQLYIIRFTDEAGKTLIRKIIVE</sequence>
<protein>
    <submittedName>
        <fullName evidence="4">T9SS type A sorting domain-containing protein</fullName>
    </submittedName>
</protein>
<dbReference type="Pfam" id="PF18962">
    <property type="entry name" value="Por_Secre_tail"/>
    <property type="match status" value="1"/>
</dbReference>